<feature type="region of interest" description="Disordered" evidence="1">
    <location>
        <begin position="1"/>
        <end position="81"/>
    </location>
</feature>
<dbReference type="OrthoDB" id="10010998at2759"/>
<dbReference type="EMBL" id="JAIZAY010000001">
    <property type="protein sequence ID" value="KAJ8048875.1"/>
    <property type="molecule type" value="Genomic_DNA"/>
</dbReference>
<dbReference type="Proteomes" id="UP001152320">
    <property type="component" value="Chromosome 1"/>
</dbReference>
<evidence type="ECO:0000256" key="1">
    <source>
        <dbReference type="SAM" id="MobiDB-lite"/>
    </source>
</evidence>
<evidence type="ECO:0000313" key="2">
    <source>
        <dbReference type="EMBL" id="KAJ8048875.1"/>
    </source>
</evidence>
<gene>
    <name evidence="2" type="ORF">HOLleu_01370</name>
</gene>
<dbReference type="AlphaFoldDB" id="A0A9Q1CQC4"/>
<proteinExistence type="predicted"/>
<reference evidence="2" key="1">
    <citation type="submission" date="2021-10" db="EMBL/GenBank/DDBJ databases">
        <title>Tropical sea cucumber genome reveals ecological adaptation and Cuvierian tubules defense mechanism.</title>
        <authorList>
            <person name="Chen T."/>
        </authorList>
    </citation>
    <scope>NUCLEOTIDE SEQUENCE</scope>
    <source>
        <strain evidence="2">Nanhai2018</strain>
        <tissue evidence="2">Muscle</tissue>
    </source>
</reference>
<keyword evidence="3" id="KW-1185">Reference proteome</keyword>
<dbReference type="PANTHER" id="PTHR46579:SF1">
    <property type="entry name" value="F5_8 TYPE C DOMAIN-CONTAINING PROTEIN"/>
    <property type="match status" value="1"/>
</dbReference>
<name>A0A9Q1CQC4_HOLLE</name>
<protein>
    <recommendedName>
        <fullName evidence="4">Transposase domain-containing protein</fullName>
    </recommendedName>
</protein>
<dbReference type="InterPro" id="IPR004242">
    <property type="entry name" value="Transposase_21"/>
</dbReference>
<dbReference type="Pfam" id="PF02992">
    <property type="entry name" value="Transposase_21"/>
    <property type="match status" value="1"/>
</dbReference>
<organism evidence="2 3">
    <name type="scientific">Holothuria leucospilota</name>
    <name type="common">Black long sea cucumber</name>
    <name type="synonym">Mertensiothuria leucospilota</name>
    <dbReference type="NCBI Taxonomy" id="206669"/>
    <lineage>
        <taxon>Eukaryota</taxon>
        <taxon>Metazoa</taxon>
        <taxon>Echinodermata</taxon>
        <taxon>Eleutherozoa</taxon>
        <taxon>Echinozoa</taxon>
        <taxon>Holothuroidea</taxon>
        <taxon>Aspidochirotacea</taxon>
        <taxon>Aspidochirotida</taxon>
        <taxon>Holothuriidae</taxon>
        <taxon>Holothuria</taxon>
    </lineage>
</organism>
<dbReference type="PANTHER" id="PTHR46579">
    <property type="entry name" value="F5/8 TYPE C DOMAIN-CONTAINING PROTEIN-RELATED"/>
    <property type="match status" value="1"/>
</dbReference>
<evidence type="ECO:0000313" key="3">
    <source>
        <dbReference type="Proteomes" id="UP001152320"/>
    </source>
</evidence>
<sequence>MSPPQTNKQSRRRGPYQKWKVSSVPVVTEHGVGVAAPLEPDESTAQPKPTGCDSVDADLETCSQSSEEDAPDVPSEPASEFTEETFMYPSASDISSDDPLDTMLEDLQEAVRQQMYDELVDDTGETVETLTSKIAEVTRDEILEADNNIPRSEDLFNQAFCTGSSKKLGVIILLLCCFMVKFRLADEAMNYLLALIGILLPDGNLFPSSLHRLRKYLKFYTFLPKITYYCSYCYTHIAKDASRCPNHFCSKDFSVPGSISYFLQHSLINQLNVLFKRKSFTDDIRSHRFNHFAGIRNGHVYDVYDGLLYKNLYNDGFLSNPNNISFAMNTDGVSIFKSSRVCMWPVYLLINELPIKARKARENTLFYGIWISSKKPIMWSFLKPLYEELKRLENGVEFEDHEGSSFTCKATLLTCTCDLPAKSLVTNSIQFNGAYGCWHCLHEGQNFRTSKGGNCRVFPTHKNVEVPLRTKESVRLDVKQVVSNMQEGKTNTHVHGVKGPSWFMYLKYFNCVDGFVIDYMHGICSGVMKSLLNLWFSKEHKKCPFSFFPQREAVNKYLKGIKPTVNVTRIPRTLDDIVYWKASEYRNFLLYWGIPILKPVISPIYFMHFCLLVKGIFLLSKEQISPCDISTAEACLVEFVKNFEVLYDLQFVTMNVHQLVHLARNVKCTGPLYSNNCFVYESLNGFLVQHIHGTQGVDTQIVNTVSLIQAIPVFSEKFLNIDSEVQNFISVMNGLSHTSWIALSSNIYRIGAISTRKLNLQELRAIQNQYNIDFLEVKYFLKIFIKSADCYVYGSEYNRLVRRNQSVVKYLQDDVAHFGHVNYFAQISNSDKEVKHVALINPFIQRTLNSGDDHIKEVKLSRNQYFAIDISTILCACIFVQVGDREYICDIPNRFDID</sequence>
<evidence type="ECO:0008006" key="4">
    <source>
        <dbReference type="Google" id="ProtNLM"/>
    </source>
</evidence>
<comment type="caution">
    <text evidence="2">The sequence shown here is derived from an EMBL/GenBank/DDBJ whole genome shotgun (WGS) entry which is preliminary data.</text>
</comment>
<accession>A0A9Q1CQC4</accession>